<dbReference type="GO" id="GO:0000030">
    <property type="term" value="F:mannosyltransferase activity"/>
    <property type="evidence" value="ECO:0007669"/>
    <property type="project" value="TreeGrafter"/>
</dbReference>
<dbReference type="InterPro" id="IPR007577">
    <property type="entry name" value="GlycoTrfase_DXD_sugar-bd_CS"/>
</dbReference>
<name>A0A6C0J4R4_9ZZZZ</name>
<accession>A0A6C0J4R4</accession>
<dbReference type="SUPFAM" id="SSF53448">
    <property type="entry name" value="Nucleotide-diphospho-sugar transferases"/>
    <property type="match status" value="1"/>
</dbReference>
<dbReference type="PANTHER" id="PTHR32385">
    <property type="entry name" value="MANNOSYL PHOSPHORYLINOSITOL CERAMIDE SYNTHASE"/>
    <property type="match status" value="1"/>
</dbReference>
<protein>
    <recommendedName>
        <fullName evidence="3">Alpha 1,4-glycosyltransferase domain-containing protein</fullName>
    </recommendedName>
</protein>
<sequence length="646" mass="76346">MVDNISSILNSYNTKDKNQVRYHFKNLYFINGSFYFYTIEENIEIDNILVIFNNYLNIQVIKVNNKEEINSILNNTEITTITEPTGYAYHYYDWNIAHGLCDTLYPLFLNYLHFFSNPDENFNMFLKLFVIKGWTFPSNASRNWLLEVFNVFCGGKLLLDHGNGSCKNYKFENIFIGNASGGLQGANMNINASILGKNNFTLEKFRDRMYNKYNINYNEYNNEDVLIIDSDRLSRDDKCIMSNLKDYFLKKNNNCSIVQWRDIPNFKEQLKVMSKVKFHISGSGTSLYNCMFLRDGSINLLLGTSQIWSISKYPGLMDMAICVLSNSIYNYYYDIVKYKNFNLEKILKLVEEILNYDNRIHILPDAIKIWNELCIRDKDNMNNLKLRLSGYLEPSLFQDRAIELIIYEYKKFPINYSLLNEIRYYYTNEKNIFQIYHNKKLIPEIITNNIKKLNPHYNYRLLDFEEGKDIIRKEIYDEKLKNKLLDAIDMMPRYCHKSDVLRYALLYIFGGCYLDVDLHMLVSFEKYSNIDFMIAKGKNDTGNGLLVARKNSPILLDLILQTINNDKLYDSNPDYRGENIMYLFNYFIKCESCKLLEINNEKVYLLKGENKNINKYGVNCFLDKDEVIMTPNNPLYKFERQTSSFI</sequence>
<proteinExistence type="predicted"/>
<dbReference type="PANTHER" id="PTHR32385:SF15">
    <property type="entry name" value="INOSITOL PHOSPHOCERAMIDE MANNOSYLTRANSFERASE 1"/>
    <property type="match status" value="1"/>
</dbReference>
<dbReference type="Pfam" id="PF04488">
    <property type="entry name" value="Gly_transf_sug"/>
    <property type="match status" value="1"/>
</dbReference>
<keyword evidence="1" id="KW-0808">Transferase</keyword>
<dbReference type="GO" id="GO:0016020">
    <property type="term" value="C:membrane"/>
    <property type="evidence" value="ECO:0007669"/>
    <property type="project" value="GOC"/>
</dbReference>
<evidence type="ECO:0000313" key="2">
    <source>
        <dbReference type="EMBL" id="QHU00659.1"/>
    </source>
</evidence>
<evidence type="ECO:0008006" key="3">
    <source>
        <dbReference type="Google" id="ProtNLM"/>
    </source>
</evidence>
<dbReference type="Gene3D" id="3.90.550.20">
    <property type="match status" value="1"/>
</dbReference>
<dbReference type="GO" id="GO:0051999">
    <property type="term" value="P:mannosyl-inositol phosphorylceramide biosynthetic process"/>
    <property type="evidence" value="ECO:0007669"/>
    <property type="project" value="TreeGrafter"/>
</dbReference>
<dbReference type="EMBL" id="MN740328">
    <property type="protein sequence ID" value="QHU00659.1"/>
    <property type="molecule type" value="Genomic_DNA"/>
</dbReference>
<reference evidence="2" key="1">
    <citation type="journal article" date="2020" name="Nature">
        <title>Giant virus diversity and host interactions through global metagenomics.</title>
        <authorList>
            <person name="Schulz F."/>
            <person name="Roux S."/>
            <person name="Paez-Espino D."/>
            <person name="Jungbluth S."/>
            <person name="Walsh D.A."/>
            <person name="Denef V.J."/>
            <person name="McMahon K.D."/>
            <person name="Konstantinidis K.T."/>
            <person name="Eloe-Fadrosh E.A."/>
            <person name="Kyrpides N.C."/>
            <person name="Woyke T."/>
        </authorList>
    </citation>
    <scope>NUCLEOTIDE SEQUENCE</scope>
    <source>
        <strain evidence="2">GVMAG-M-3300025860-20</strain>
    </source>
</reference>
<dbReference type="AlphaFoldDB" id="A0A6C0J4R4"/>
<dbReference type="InterPro" id="IPR029044">
    <property type="entry name" value="Nucleotide-diphossugar_trans"/>
</dbReference>
<dbReference type="InterPro" id="IPR051706">
    <property type="entry name" value="Glycosyltransferase_domain"/>
</dbReference>
<evidence type="ECO:0000256" key="1">
    <source>
        <dbReference type="ARBA" id="ARBA00022679"/>
    </source>
</evidence>
<organism evidence="2">
    <name type="scientific">viral metagenome</name>
    <dbReference type="NCBI Taxonomy" id="1070528"/>
    <lineage>
        <taxon>unclassified sequences</taxon>
        <taxon>metagenomes</taxon>
        <taxon>organismal metagenomes</taxon>
    </lineage>
</organism>